<reference evidence="1 2" key="1">
    <citation type="submission" date="2024-11" db="EMBL/GenBank/DDBJ databases">
        <title>Adaptive evolution of stress response genes in parasites aligns with host niche diversity.</title>
        <authorList>
            <person name="Hahn C."/>
            <person name="Resl P."/>
        </authorList>
    </citation>
    <scope>NUCLEOTIDE SEQUENCE [LARGE SCALE GENOMIC DNA]</scope>
    <source>
        <strain evidence="1">EGGRZ-B1_66</strain>
        <tissue evidence="1">Body</tissue>
    </source>
</reference>
<sequence length="59" mass="6678">DTTLLLVRLVAGNSRREPDEVHLSSHIILTNNLPIPVKLYFQCQSAVDAKYRWSALLNS</sequence>
<dbReference type="AlphaFoldDB" id="A0ABD2PS83"/>
<protein>
    <submittedName>
        <fullName evidence="1">Uncharacterized protein</fullName>
    </submittedName>
</protein>
<comment type="caution">
    <text evidence="1">The sequence shown here is derived from an EMBL/GenBank/DDBJ whole genome shotgun (WGS) entry which is preliminary data.</text>
</comment>
<dbReference type="EMBL" id="JBJKFK010004960">
    <property type="protein sequence ID" value="KAL3308616.1"/>
    <property type="molecule type" value="Genomic_DNA"/>
</dbReference>
<gene>
    <name evidence="1" type="ORF">Ciccas_012848</name>
</gene>
<name>A0ABD2PS83_9PLAT</name>
<feature type="non-terminal residue" evidence="1">
    <location>
        <position position="1"/>
    </location>
</feature>
<accession>A0ABD2PS83</accession>
<evidence type="ECO:0000313" key="2">
    <source>
        <dbReference type="Proteomes" id="UP001626550"/>
    </source>
</evidence>
<proteinExistence type="predicted"/>
<organism evidence="1 2">
    <name type="scientific">Cichlidogyrus casuarinus</name>
    <dbReference type="NCBI Taxonomy" id="1844966"/>
    <lineage>
        <taxon>Eukaryota</taxon>
        <taxon>Metazoa</taxon>
        <taxon>Spiralia</taxon>
        <taxon>Lophotrochozoa</taxon>
        <taxon>Platyhelminthes</taxon>
        <taxon>Monogenea</taxon>
        <taxon>Monopisthocotylea</taxon>
        <taxon>Dactylogyridea</taxon>
        <taxon>Ancyrocephalidae</taxon>
        <taxon>Cichlidogyrus</taxon>
    </lineage>
</organism>
<dbReference type="Proteomes" id="UP001626550">
    <property type="component" value="Unassembled WGS sequence"/>
</dbReference>
<evidence type="ECO:0000313" key="1">
    <source>
        <dbReference type="EMBL" id="KAL3308616.1"/>
    </source>
</evidence>
<keyword evidence="2" id="KW-1185">Reference proteome</keyword>